<keyword evidence="1" id="KW-1133">Transmembrane helix</keyword>
<feature type="transmembrane region" description="Helical" evidence="1">
    <location>
        <begin position="16"/>
        <end position="39"/>
    </location>
</feature>
<dbReference type="EMBL" id="CP088295">
    <property type="protein sequence ID" value="UUY02076.1"/>
    <property type="molecule type" value="Genomic_DNA"/>
</dbReference>
<dbReference type="Pfam" id="PF11832">
    <property type="entry name" value="DUF3352"/>
    <property type="match status" value="1"/>
</dbReference>
<dbReference type="Proteomes" id="UP001058860">
    <property type="component" value="Chromosome"/>
</dbReference>
<keyword evidence="3" id="KW-1185">Reference proteome</keyword>
<reference evidence="3" key="1">
    <citation type="submission" date="2021-11" db="EMBL/GenBank/DDBJ databases">
        <title>Cultivation dependent microbiological survey of springs from the worlds oldest radium mine currently devoted to the extraction of radon-saturated water.</title>
        <authorList>
            <person name="Kapinusova G."/>
            <person name="Smrhova T."/>
            <person name="Strejcek M."/>
            <person name="Suman J."/>
            <person name="Jani K."/>
            <person name="Pajer P."/>
            <person name="Uhlik O."/>
        </authorList>
    </citation>
    <scope>NUCLEOTIDE SEQUENCE [LARGE SCALE GENOMIC DNA]</scope>
    <source>
        <strain evidence="3">J379</strain>
    </source>
</reference>
<name>A0ABY5PBX2_9ACTN</name>
<keyword evidence="1" id="KW-0812">Transmembrane</keyword>
<evidence type="ECO:0000256" key="1">
    <source>
        <dbReference type="SAM" id="Phobius"/>
    </source>
</evidence>
<dbReference type="RefSeq" id="WP_353862612.1">
    <property type="nucleotide sequence ID" value="NZ_CP088295.1"/>
</dbReference>
<evidence type="ECO:0000313" key="2">
    <source>
        <dbReference type="EMBL" id="UUY02076.1"/>
    </source>
</evidence>
<gene>
    <name evidence="2" type="ORF">LRS13_15285</name>
</gene>
<sequence length="486" mass="50356">MESSTSRVQLPGNRRLHLLLAGTAGILVGVLLAVVLLGGGGDDDAAPASGTAGLVPASALVYLHLSTDGERDGTRQALQIARGFPGWNALRDRTVRQLVAAGRDGAQAAGVTPFLGDEAALALTDRGTETAGSLVMLQVTDQAAANRYLEKGQATVRESEARGIQTRTFGTLVTAIIGDILVIGQLQSVREAIELSTGRGDTLADDPSYQRAMEGMPADRAADAWATADGIRRLLAPQGGALGIAGALLDAPGLRATALALTAEEDGLNLRVRRLVDPDAQGKVAGGFDPSLAEFMPDDVFAFADLRNLTGVAQRFLSLAAQNTEARTLLEAAQQGGALEFLKGEVGVGLSPGVPASVLTLVARTDDEEGARKAMKSLKAPLVGDVVDGRVIVSTSAAGLSAAKDPDPPLSGTEIFKKTVGDSDNGVSSLLFLDFTQLLRLGEQTGLRDNREYLAVAPDLEKVQAVGVSSTAEEGSSTSEIFFLIP</sequence>
<evidence type="ECO:0000313" key="3">
    <source>
        <dbReference type="Proteomes" id="UP001058860"/>
    </source>
</evidence>
<organism evidence="2 3">
    <name type="scientific">Svornostia abyssi</name>
    <dbReference type="NCBI Taxonomy" id="2898438"/>
    <lineage>
        <taxon>Bacteria</taxon>
        <taxon>Bacillati</taxon>
        <taxon>Actinomycetota</taxon>
        <taxon>Thermoleophilia</taxon>
        <taxon>Solirubrobacterales</taxon>
        <taxon>Baekduiaceae</taxon>
        <taxon>Svornostia</taxon>
    </lineage>
</organism>
<proteinExistence type="predicted"/>
<dbReference type="InterPro" id="IPR021787">
    <property type="entry name" value="DUF3352"/>
</dbReference>
<accession>A0ABY5PBX2</accession>
<keyword evidence="1" id="KW-0472">Membrane</keyword>
<protein>
    <submittedName>
        <fullName evidence="2">DUF3352 domain-containing protein</fullName>
    </submittedName>
</protein>